<reference evidence="1 2" key="1">
    <citation type="submission" date="2021-03" db="EMBL/GenBank/DDBJ databases">
        <title>Sequencing the genomes of 1000 actinobacteria strains.</title>
        <authorList>
            <person name="Klenk H.-P."/>
        </authorList>
    </citation>
    <scope>NUCLEOTIDE SEQUENCE [LARGE SCALE GENOMIC DNA]</scope>
    <source>
        <strain evidence="1 2">DSM 45516</strain>
    </source>
</reference>
<dbReference type="RefSeq" id="WP_209892847.1">
    <property type="nucleotide sequence ID" value="NZ_JAGGMR010000001.1"/>
</dbReference>
<dbReference type="EMBL" id="JAGGMR010000001">
    <property type="protein sequence ID" value="MBP2191344.1"/>
    <property type="molecule type" value="Genomic_DNA"/>
</dbReference>
<keyword evidence="2" id="KW-1185">Reference proteome</keyword>
<evidence type="ECO:0000313" key="1">
    <source>
        <dbReference type="EMBL" id="MBP2191344.1"/>
    </source>
</evidence>
<accession>A0ABS4QI20</accession>
<protein>
    <submittedName>
        <fullName evidence="1">Uncharacterized protein</fullName>
    </submittedName>
</protein>
<name>A0ABS4QI20_9NOCA</name>
<organism evidence="1 2">
    <name type="scientific">Nocardia goodfellowii</name>
    <dbReference type="NCBI Taxonomy" id="882446"/>
    <lineage>
        <taxon>Bacteria</taxon>
        <taxon>Bacillati</taxon>
        <taxon>Actinomycetota</taxon>
        <taxon>Actinomycetes</taxon>
        <taxon>Mycobacteriales</taxon>
        <taxon>Nocardiaceae</taxon>
        <taxon>Nocardia</taxon>
    </lineage>
</organism>
<comment type="caution">
    <text evidence="1">The sequence shown here is derived from an EMBL/GenBank/DDBJ whole genome shotgun (WGS) entry which is preliminary data.</text>
</comment>
<proteinExistence type="predicted"/>
<sequence length="79" mass="8422">MWVMVADPTDNHSIVWMLDHCPQRGLPVAPLTSERLAGLIREGQQNTGLAATGDHPCRAGEVALGTEHIGSPSGTARKH</sequence>
<dbReference type="Proteomes" id="UP001519325">
    <property type="component" value="Unassembled WGS sequence"/>
</dbReference>
<gene>
    <name evidence="1" type="ORF">BJ987_004245</name>
</gene>
<evidence type="ECO:0000313" key="2">
    <source>
        <dbReference type="Proteomes" id="UP001519325"/>
    </source>
</evidence>